<accession>A0A5D0RJ02</accession>
<organism evidence="1 2">
    <name type="scientific">Maritimibacter fusiformis</name>
    <dbReference type="NCBI Taxonomy" id="2603819"/>
    <lineage>
        <taxon>Bacteria</taxon>
        <taxon>Pseudomonadati</taxon>
        <taxon>Pseudomonadota</taxon>
        <taxon>Alphaproteobacteria</taxon>
        <taxon>Rhodobacterales</taxon>
        <taxon>Roseobacteraceae</taxon>
        <taxon>Maritimibacter</taxon>
    </lineage>
</organism>
<keyword evidence="2" id="KW-1185">Reference proteome</keyword>
<dbReference type="RefSeq" id="WP_148377418.1">
    <property type="nucleotide sequence ID" value="NZ_VSIY01000005.1"/>
</dbReference>
<gene>
    <name evidence="1" type="ORF">FVF75_07800</name>
</gene>
<proteinExistence type="predicted"/>
<dbReference type="Pfam" id="PF07386">
    <property type="entry name" value="DUF1499"/>
    <property type="match status" value="1"/>
</dbReference>
<dbReference type="InterPro" id="IPR010865">
    <property type="entry name" value="DUF1499"/>
</dbReference>
<dbReference type="AlphaFoldDB" id="A0A5D0RJ02"/>
<name>A0A5D0RJ02_9RHOB</name>
<dbReference type="EMBL" id="VSIY01000005">
    <property type="protein sequence ID" value="TYB81610.1"/>
    <property type="molecule type" value="Genomic_DNA"/>
</dbReference>
<comment type="caution">
    <text evidence="1">The sequence shown here is derived from an EMBL/GenBank/DDBJ whole genome shotgun (WGS) entry which is preliminary data.</text>
</comment>
<reference evidence="1 2" key="1">
    <citation type="submission" date="2019-08" db="EMBL/GenBank/DDBJ databases">
        <title>Identification of a novel species of the genus Boseongicola.</title>
        <authorList>
            <person name="Zhang X.-Q."/>
        </authorList>
    </citation>
    <scope>NUCLEOTIDE SEQUENCE [LARGE SCALE GENOMIC DNA]</scope>
    <source>
        <strain evidence="1 2">HY14</strain>
    </source>
</reference>
<dbReference type="Proteomes" id="UP000322080">
    <property type="component" value="Unassembled WGS sequence"/>
</dbReference>
<sequence>MLAKILIILVVLFVLAQAYIRLAPLPADRLSDKPGPMQPGTHKLAGGVKVVRPLAELPPDALGRLITIAEATPRTRRIGTGADPAVFVTRTRFWGFPDINVIWTEGDTLHIHAHLVIGGSDLGVNAARVTGWLEQLGDGA</sequence>
<protein>
    <submittedName>
        <fullName evidence="1">DUF1499 domain-containing protein</fullName>
    </submittedName>
</protein>
<evidence type="ECO:0000313" key="1">
    <source>
        <dbReference type="EMBL" id="TYB81610.1"/>
    </source>
</evidence>
<evidence type="ECO:0000313" key="2">
    <source>
        <dbReference type="Proteomes" id="UP000322080"/>
    </source>
</evidence>